<evidence type="ECO:0000313" key="3">
    <source>
        <dbReference type="Proteomes" id="UP000799438"/>
    </source>
</evidence>
<dbReference type="Proteomes" id="UP000799438">
    <property type="component" value="Unassembled WGS sequence"/>
</dbReference>
<sequence length="124" mass="13939">MSYVVLLLLLLLLLQVSRWAAAKGGHASISGGAARPATPRETMALLTAGYSTTHIGDWRERGLQRPAYILRDRGPLQHRSLVGCLECRPAGRLSRAPRKCWRWWRRHRPARARRLSRAGLPDAP</sequence>
<keyword evidence="1" id="KW-0732">Signal</keyword>
<accession>A0A6A6B5T0</accession>
<reference evidence="2" key="1">
    <citation type="journal article" date="2020" name="Stud. Mycol.">
        <title>101 Dothideomycetes genomes: a test case for predicting lifestyles and emergence of pathogens.</title>
        <authorList>
            <person name="Haridas S."/>
            <person name="Albert R."/>
            <person name="Binder M."/>
            <person name="Bloem J."/>
            <person name="Labutti K."/>
            <person name="Salamov A."/>
            <person name="Andreopoulos B."/>
            <person name="Baker S."/>
            <person name="Barry K."/>
            <person name="Bills G."/>
            <person name="Bluhm B."/>
            <person name="Cannon C."/>
            <person name="Castanera R."/>
            <person name="Culley D."/>
            <person name="Daum C."/>
            <person name="Ezra D."/>
            <person name="Gonzalez J."/>
            <person name="Henrissat B."/>
            <person name="Kuo A."/>
            <person name="Liang C."/>
            <person name="Lipzen A."/>
            <person name="Lutzoni F."/>
            <person name="Magnuson J."/>
            <person name="Mondo S."/>
            <person name="Nolan M."/>
            <person name="Ohm R."/>
            <person name="Pangilinan J."/>
            <person name="Park H.-J."/>
            <person name="Ramirez L."/>
            <person name="Alfaro M."/>
            <person name="Sun H."/>
            <person name="Tritt A."/>
            <person name="Yoshinaga Y."/>
            <person name="Zwiers L.-H."/>
            <person name="Turgeon B."/>
            <person name="Goodwin S."/>
            <person name="Spatafora J."/>
            <person name="Crous P."/>
            <person name="Grigoriev I."/>
        </authorList>
    </citation>
    <scope>NUCLEOTIDE SEQUENCE</scope>
    <source>
        <strain evidence="2">CBS 121167</strain>
    </source>
</reference>
<gene>
    <name evidence="2" type="ORF">K452DRAFT_91942</name>
</gene>
<dbReference type="GeneID" id="54304821"/>
<evidence type="ECO:0000256" key="1">
    <source>
        <dbReference type="SAM" id="SignalP"/>
    </source>
</evidence>
<feature type="signal peptide" evidence="1">
    <location>
        <begin position="1"/>
        <end position="22"/>
    </location>
</feature>
<dbReference type="EMBL" id="ML995497">
    <property type="protein sequence ID" value="KAF2138327.1"/>
    <property type="molecule type" value="Genomic_DNA"/>
</dbReference>
<evidence type="ECO:0000313" key="2">
    <source>
        <dbReference type="EMBL" id="KAF2138327.1"/>
    </source>
</evidence>
<dbReference type="AlphaFoldDB" id="A0A6A6B5T0"/>
<name>A0A6A6B5T0_9PEZI</name>
<keyword evidence="3" id="KW-1185">Reference proteome</keyword>
<protein>
    <submittedName>
        <fullName evidence="2">Uncharacterized protein</fullName>
    </submittedName>
</protein>
<feature type="chain" id="PRO_5025505327" evidence="1">
    <location>
        <begin position="23"/>
        <end position="124"/>
    </location>
</feature>
<dbReference type="RefSeq" id="XP_033394040.1">
    <property type="nucleotide sequence ID" value="XM_033547314.1"/>
</dbReference>
<proteinExistence type="predicted"/>
<organism evidence="2 3">
    <name type="scientific">Aplosporella prunicola CBS 121167</name>
    <dbReference type="NCBI Taxonomy" id="1176127"/>
    <lineage>
        <taxon>Eukaryota</taxon>
        <taxon>Fungi</taxon>
        <taxon>Dikarya</taxon>
        <taxon>Ascomycota</taxon>
        <taxon>Pezizomycotina</taxon>
        <taxon>Dothideomycetes</taxon>
        <taxon>Dothideomycetes incertae sedis</taxon>
        <taxon>Botryosphaeriales</taxon>
        <taxon>Aplosporellaceae</taxon>
        <taxon>Aplosporella</taxon>
    </lineage>
</organism>